<evidence type="ECO:0000256" key="6">
    <source>
        <dbReference type="ARBA" id="ARBA00023306"/>
    </source>
</evidence>
<dbReference type="PANTHER" id="PTHR11842">
    <property type="entry name" value="MITOTIC SPINDLE ASSEMBLY CHECKPOINT PROTEIN MAD2"/>
    <property type="match status" value="1"/>
</dbReference>
<dbReference type="AlphaFoldDB" id="A0A1E3JIA3"/>
<keyword evidence="6" id="KW-0131">Cell cycle</keyword>
<accession>A0A1E3JIA3</accession>
<dbReference type="InterPro" id="IPR003511">
    <property type="entry name" value="HORMA_dom"/>
</dbReference>
<dbReference type="InterPro" id="IPR036570">
    <property type="entry name" value="HORMA_dom_sf"/>
</dbReference>
<dbReference type="GeneID" id="30192095"/>
<dbReference type="Gene3D" id="3.30.900.10">
    <property type="entry name" value="HORMA domain"/>
    <property type="match status" value="1"/>
</dbReference>
<dbReference type="GO" id="GO:0000776">
    <property type="term" value="C:kinetochore"/>
    <property type="evidence" value="ECO:0007669"/>
    <property type="project" value="TreeGrafter"/>
</dbReference>
<dbReference type="GO" id="GO:0007094">
    <property type="term" value="P:mitotic spindle assembly checkpoint signaling"/>
    <property type="evidence" value="ECO:0007669"/>
    <property type="project" value="TreeGrafter"/>
</dbReference>
<dbReference type="EMBL" id="AWGH01000007">
    <property type="protein sequence ID" value="ODO00563.1"/>
    <property type="molecule type" value="Genomic_DNA"/>
</dbReference>
<evidence type="ECO:0000313" key="9">
    <source>
        <dbReference type="Proteomes" id="UP000094819"/>
    </source>
</evidence>
<evidence type="ECO:0000256" key="3">
    <source>
        <dbReference type="ARBA" id="ARBA00022618"/>
    </source>
</evidence>
<comment type="subcellular location">
    <subcellularLocation>
        <location evidence="1">Nucleus</location>
    </subcellularLocation>
</comment>
<dbReference type="PANTHER" id="PTHR11842:SF11">
    <property type="entry name" value="MITOTIC SPINDLE ASSEMBLY CHECKPOINT PROTEIN MAD2A"/>
    <property type="match status" value="1"/>
</dbReference>
<name>A0A1E3JIA3_9TREE</name>
<dbReference type="Proteomes" id="UP000094819">
    <property type="component" value="Unassembled WGS sequence"/>
</dbReference>
<evidence type="ECO:0000313" key="8">
    <source>
        <dbReference type="EMBL" id="ODO00563.1"/>
    </source>
</evidence>
<feature type="domain" description="HORMA" evidence="7">
    <location>
        <begin position="14"/>
        <end position="208"/>
    </location>
</feature>
<comment type="caution">
    <text evidence="8">The sequence shown here is derived from an EMBL/GenBank/DDBJ whole genome shotgun (WGS) entry which is preliminary data.</text>
</comment>
<dbReference type="RefSeq" id="XP_019032755.1">
    <property type="nucleotide sequence ID" value="XM_019175023.1"/>
</dbReference>
<gene>
    <name evidence="8" type="ORF">L198_02882</name>
</gene>
<dbReference type="PROSITE" id="PS50815">
    <property type="entry name" value="HORMA"/>
    <property type="match status" value="1"/>
</dbReference>
<keyword evidence="9" id="KW-1185">Reference proteome</keyword>
<evidence type="ECO:0000256" key="2">
    <source>
        <dbReference type="ARBA" id="ARBA00010348"/>
    </source>
</evidence>
<proteinExistence type="inferred from homology"/>
<dbReference type="OrthoDB" id="1806at2759"/>
<reference evidence="8 9" key="1">
    <citation type="submission" date="2016-06" db="EMBL/GenBank/DDBJ databases">
        <title>Evolution of pathogenesis and genome organization in the Tremellales.</title>
        <authorList>
            <person name="Cuomo C."/>
            <person name="Litvintseva A."/>
            <person name="Heitman J."/>
            <person name="Chen Y."/>
            <person name="Sun S."/>
            <person name="Springer D."/>
            <person name="Dromer F."/>
            <person name="Young S."/>
            <person name="Zeng Q."/>
            <person name="Chapman S."/>
            <person name="Gujja S."/>
            <person name="Saif S."/>
            <person name="Birren B."/>
        </authorList>
    </citation>
    <scope>NUCLEOTIDE SEQUENCE [LARGE SCALE GENOMIC DNA]</scope>
    <source>
        <strain evidence="8 9">CBS 7118</strain>
    </source>
</reference>
<comment type="similarity">
    <text evidence="2">Belongs to the MAD2 family.</text>
</comment>
<dbReference type="GO" id="GO:0051301">
    <property type="term" value="P:cell division"/>
    <property type="evidence" value="ECO:0007669"/>
    <property type="project" value="UniProtKB-KW"/>
</dbReference>
<dbReference type="Pfam" id="PF02301">
    <property type="entry name" value="HORMA"/>
    <property type="match status" value="1"/>
</dbReference>
<evidence type="ECO:0000259" key="7">
    <source>
        <dbReference type="PROSITE" id="PS50815"/>
    </source>
</evidence>
<keyword evidence="4" id="KW-0498">Mitosis</keyword>
<keyword evidence="5" id="KW-0539">Nucleus</keyword>
<dbReference type="SUPFAM" id="SSF56019">
    <property type="entry name" value="The spindle assembly checkpoint protein mad2"/>
    <property type="match status" value="1"/>
</dbReference>
<evidence type="ECO:0000256" key="4">
    <source>
        <dbReference type="ARBA" id="ARBA00022776"/>
    </source>
</evidence>
<evidence type="ECO:0000256" key="5">
    <source>
        <dbReference type="ARBA" id="ARBA00023242"/>
    </source>
</evidence>
<keyword evidence="3" id="KW-0132">Cell division</keyword>
<protein>
    <submittedName>
        <fullName evidence="8">Mitotic spindle assembly checkpoint protein MAD2</fullName>
    </submittedName>
</protein>
<organism evidence="8 9">
    <name type="scientific">Cryptococcus wingfieldii CBS 7118</name>
    <dbReference type="NCBI Taxonomy" id="1295528"/>
    <lineage>
        <taxon>Eukaryota</taxon>
        <taxon>Fungi</taxon>
        <taxon>Dikarya</taxon>
        <taxon>Basidiomycota</taxon>
        <taxon>Agaricomycotina</taxon>
        <taxon>Tremellomycetes</taxon>
        <taxon>Tremellales</taxon>
        <taxon>Cryptococcaceae</taxon>
        <taxon>Cryptococcus</taxon>
    </lineage>
</organism>
<evidence type="ECO:0000256" key="1">
    <source>
        <dbReference type="ARBA" id="ARBA00004123"/>
    </source>
</evidence>
<sequence length="208" mass="23925">MDQKQRTNQSITLKGSAAIVTEFFDFSINSILYQRGVYSMEDFKIVKKYGLHLFMLSHEDLRKYISLQLEQVHEWILTSSVECLVLAIKSVDTEEPVERWQFDLRTDESVLQSPPGAPTLTAKEVAKEEKTEKEAQGEIREIMKQFTSSVKFLPMLDEDEYSFRLIIHTHEGSELLIVPAAWEDADPHLIDRGKVEQVSLPSFSTNQT</sequence>
<dbReference type="GO" id="GO:0005737">
    <property type="term" value="C:cytoplasm"/>
    <property type="evidence" value="ECO:0007669"/>
    <property type="project" value="TreeGrafter"/>
</dbReference>
<dbReference type="InterPro" id="IPR045091">
    <property type="entry name" value="Mad2-like"/>
</dbReference>
<dbReference type="GO" id="GO:0005654">
    <property type="term" value="C:nucleoplasm"/>
    <property type="evidence" value="ECO:0007669"/>
    <property type="project" value="TreeGrafter"/>
</dbReference>